<comment type="function">
    <text evidence="9 10">This protein specifically catalyzes the removal of signal peptides from prolipoproteins.</text>
</comment>
<evidence type="ECO:0000256" key="5">
    <source>
        <dbReference type="ARBA" id="ARBA00022750"/>
    </source>
</evidence>
<dbReference type="PRINTS" id="PR00781">
    <property type="entry name" value="LIPOSIGPTASE"/>
</dbReference>
<feature type="transmembrane region" description="Helical" evidence="9">
    <location>
        <begin position="64"/>
        <end position="84"/>
    </location>
</feature>
<name>A0A9D1ECX7_9FIRM</name>
<dbReference type="NCBIfam" id="TIGR00077">
    <property type="entry name" value="lspA"/>
    <property type="match status" value="1"/>
</dbReference>
<dbReference type="GO" id="GO:0005886">
    <property type="term" value="C:plasma membrane"/>
    <property type="evidence" value="ECO:0007669"/>
    <property type="project" value="UniProtKB-SubCell"/>
</dbReference>
<comment type="pathway">
    <text evidence="9">Protein modification; lipoprotein biosynthesis (signal peptide cleavage).</text>
</comment>
<keyword evidence="4 9" id="KW-0812">Transmembrane</keyword>
<keyword evidence="5 9" id="KW-0064">Aspartyl protease</keyword>
<keyword evidence="2 9" id="KW-1003">Cell membrane</keyword>
<dbReference type="PANTHER" id="PTHR33695">
    <property type="entry name" value="LIPOPROTEIN SIGNAL PEPTIDASE"/>
    <property type="match status" value="1"/>
</dbReference>
<comment type="subcellular location">
    <subcellularLocation>
        <location evidence="9">Cell membrane</location>
        <topology evidence="9">Multi-pass membrane protein</topology>
    </subcellularLocation>
</comment>
<dbReference type="GO" id="GO:0006508">
    <property type="term" value="P:proteolysis"/>
    <property type="evidence" value="ECO:0007669"/>
    <property type="project" value="UniProtKB-KW"/>
</dbReference>
<sequence length="166" mass="19409">MKLRHWIINIIAFIGLVGMDQWTKWMAATNLKESNPFVLWDGVFEFYYFENHGAAFGILQNQRILLIAMTSIIFIAILWVLIRIPNTKRYLPIRIVGVLVAAGAVGNFIDRIYHGYVIDFLYFKLINFPIFNLADCYVVVSMVLLTLLICFYYKDEDFEVLKKKII</sequence>
<evidence type="ECO:0000256" key="9">
    <source>
        <dbReference type="HAMAP-Rule" id="MF_00161"/>
    </source>
</evidence>
<evidence type="ECO:0000256" key="2">
    <source>
        <dbReference type="ARBA" id="ARBA00022475"/>
    </source>
</evidence>
<dbReference type="EC" id="3.4.23.36" evidence="9"/>
<dbReference type="Pfam" id="PF01252">
    <property type="entry name" value="Peptidase_A8"/>
    <property type="match status" value="1"/>
</dbReference>
<evidence type="ECO:0000256" key="4">
    <source>
        <dbReference type="ARBA" id="ARBA00022692"/>
    </source>
</evidence>
<feature type="transmembrane region" description="Helical" evidence="9">
    <location>
        <begin position="129"/>
        <end position="153"/>
    </location>
</feature>
<evidence type="ECO:0000256" key="6">
    <source>
        <dbReference type="ARBA" id="ARBA00022801"/>
    </source>
</evidence>
<feature type="transmembrane region" description="Helical" evidence="9">
    <location>
        <begin position="91"/>
        <end position="109"/>
    </location>
</feature>
<comment type="catalytic activity">
    <reaction evidence="9 10">
        <text>Release of signal peptides from bacterial membrane prolipoproteins. Hydrolyzes -Xaa-Yaa-Zaa-|-(S,diacylglyceryl)Cys-, in which Xaa is hydrophobic (preferably Leu), and Yaa (Ala or Ser) and Zaa (Gly or Ala) have small, neutral side chains.</text>
        <dbReference type="EC" id="3.4.23.36"/>
    </reaction>
</comment>
<feature type="active site" evidence="9">
    <location>
        <position position="119"/>
    </location>
</feature>
<keyword evidence="3 9" id="KW-0645">Protease</keyword>
<feature type="transmembrane region" description="Helical" evidence="9">
    <location>
        <begin position="7"/>
        <end position="27"/>
    </location>
</feature>
<reference evidence="12" key="2">
    <citation type="journal article" date="2021" name="PeerJ">
        <title>Extensive microbial diversity within the chicken gut microbiome revealed by metagenomics and culture.</title>
        <authorList>
            <person name="Gilroy R."/>
            <person name="Ravi A."/>
            <person name="Getino M."/>
            <person name="Pursley I."/>
            <person name="Horton D.L."/>
            <person name="Alikhan N.F."/>
            <person name="Baker D."/>
            <person name="Gharbi K."/>
            <person name="Hall N."/>
            <person name="Watson M."/>
            <person name="Adriaenssens E.M."/>
            <person name="Foster-Nyarko E."/>
            <person name="Jarju S."/>
            <person name="Secka A."/>
            <person name="Antonio M."/>
            <person name="Oren A."/>
            <person name="Chaudhuri R.R."/>
            <person name="La Ragione R."/>
            <person name="Hildebrand F."/>
            <person name="Pallen M.J."/>
        </authorList>
    </citation>
    <scope>NUCLEOTIDE SEQUENCE</scope>
    <source>
        <strain evidence="12">ChiW13-3771</strain>
    </source>
</reference>
<evidence type="ECO:0000256" key="11">
    <source>
        <dbReference type="RuleBase" id="RU004181"/>
    </source>
</evidence>
<evidence type="ECO:0000256" key="8">
    <source>
        <dbReference type="ARBA" id="ARBA00023136"/>
    </source>
</evidence>
<keyword evidence="7 9" id="KW-1133">Transmembrane helix</keyword>
<reference evidence="12" key="1">
    <citation type="submission" date="2020-10" db="EMBL/GenBank/DDBJ databases">
        <authorList>
            <person name="Gilroy R."/>
        </authorList>
    </citation>
    <scope>NUCLEOTIDE SEQUENCE</scope>
    <source>
        <strain evidence="12">ChiW13-3771</strain>
    </source>
</reference>
<evidence type="ECO:0000313" key="12">
    <source>
        <dbReference type="EMBL" id="HIR87633.1"/>
    </source>
</evidence>
<keyword evidence="8 9" id="KW-0472">Membrane</keyword>
<organism evidence="12 13">
    <name type="scientific">Candidatus Fimimorpha faecalis</name>
    <dbReference type="NCBI Taxonomy" id="2840824"/>
    <lineage>
        <taxon>Bacteria</taxon>
        <taxon>Bacillati</taxon>
        <taxon>Bacillota</taxon>
        <taxon>Clostridia</taxon>
        <taxon>Eubacteriales</taxon>
        <taxon>Candidatus Fimimorpha</taxon>
    </lineage>
</organism>
<dbReference type="InterPro" id="IPR001872">
    <property type="entry name" value="Peptidase_A8"/>
</dbReference>
<gene>
    <name evidence="9 12" type="primary">lspA</name>
    <name evidence="12" type="ORF">IAC96_01660</name>
</gene>
<evidence type="ECO:0000256" key="7">
    <source>
        <dbReference type="ARBA" id="ARBA00022989"/>
    </source>
</evidence>
<feature type="active site" evidence="9">
    <location>
        <position position="135"/>
    </location>
</feature>
<dbReference type="PROSITE" id="PS00855">
    <property type="entry name" value="SPASE_II"/>
    <property type="match status" value="1"/>
</dbReference>
<dbReference type="PANTHER" id="PTHR33695:SF1">
    <property type="entry name" value="LIPOPROTEIN SIGNAL PEPTIDASE"/>
    <property type="match status" value="1"/>
</dbReference>
<comment type="caution">
    <text evidence="12">The sequence shown here is derived from an EMBL/GenBank/DDBJ whole genome shotgun (WGS) entry which is preliminary data.</text>
</comment>
<keyword evidence="6 9" id="KW-0378">Hydrolase</keyword>
<evidence type="ECO:0000256" key="10">
    <source>
        <dbReference type="RuleBase" id="RU000594"/>
    </source>
</evidence>
<evidence type="ECO:0000256" key="3">
    <source>
        <dbReference type="ARBA" id="ARBA00022670"/>
    </source>
</evidence>
<evidence type="ECO:0000313" key="13">
    <source>
        <dbReference type="Proteomes" id="UP000824201"/>
    </source>
</evidence>
<dbReference type="Proteomes" id="UP000824201">
    <property type="component" value="Unassembled WGS sequence"/>
</dbReference>
<dbReference type="EMBL" id="DVHN01000016">
    <property type="protein sequence ID" value="HIR87633.1"/>
    <property type="molecule type" value="Genomic_DNA"/>
</dbReference>
<accession>A0A9D1ECX7</accession>
<comment type="similarity">
    <text evidence="1 9 11">Belongs to the peptidase A8 family.</text>
</comment>
<dbReference type="AlphaFoldDB" id="A0A9D1ECX7"/>
<dbReference type="HAMAP" id="MF_00161">
    <property type="entry name" value="LspA"/>
    <property type="match status" value="1"/>
</dbReference>
<protein>
    <recommendedName>
        <fullName evidence="9">Lipoprotein signal peptidase</fullName>
        <ecNumber evidence="9">3.4.23.36</ecNumber>
    </recommendedName>
    <alternativeName>
        <fullName evidence="9">Prolipoprotein signal peptidase</fullName>
    </alternativeName>
    <alternativeName>
        <fullName evidence="9">Signal peptidase II</fullName>
        <shortName evidence="9">SPase II</shortName>
    </alternativeName>
</protein>
<dbReference type="GO" id="GO:0004190">
    <property type="term" value="F:aspartic-type endopeptidase activity"/>
    <property type="evidence" value="ECO:0007669"/>
    <property type="project" value="UniProtKB-UniRule"/>
</dbReference>
<evidence type="ECO:0000256" key="1">
    <source>
        <dbReference type="ARBA" id="ARBA00006139"/>
    </source>
</evidence>
<proteinExistence type="inferred from homology"/>